<dbReference type="Proteomes" id="UP001154252">
    <property type="component" value="Unassembled WGS sequence"/>
</dbReference>
<comment type="caution">
    <text evidence="2">The sequence shown here is derived from an EMBL/GenBank/DDBJ whole genome shotgun (WGS) entry which is preliminary data.</text>
</comment>
<feature type="compositionally biased region" description="Polar residues" evidence="1">
    <location>
        <begin position="103"/>
        <end position="115"/>
    </location>
</feature>
<gene>
    <name evidence="2" type="ORF">PEGY_LOCUS10365</name>
</gene>
<feature type="compositionally biased region" description="Polar residues" evidence="1">
    <location>
        <begin position="1"/>
        <end position="38"/>
    </location>
</feature>
<feature type="compositionally biased region" description="Acidic residues" evidence="1">
    <location>
        <begin position="231"/>
        <end position="242"/>
    </location>
</feature>
<accession>A0A9W4P909</accession>
<keyword evidence="3" id="KW-1185">Reference proteome</keyword>
<feature type="compositionally biased region" description="Polar residues" evidence="1">
    <location>
        <begin position="135"/>
        <end position="146"/>
    </location>
</feature>
<evidence type="ECO:0000313" key="2">
    <source>
        <dbReference type="EMBL" id="CAG8909569.1"/>
    </source>
</evidence>
<evidence type="ECO:0000256" key="1">
    <source>
        <dbReference type="SAM" id="MobiDB-lite"/>
    </source>
</evidence>
<evidence type="ECO:0000313" key="3">
    <source>
        <dbReference type="Proteomes" id="UP001154252"/>
    </source>
</evidence>
<name>A0A9W4P909_9EURO</name>
<feature type="compositionally biased region" description="Acidic residues" evidence="1">
    <location>
        <begin position="168"/>
        <end position="177"/>
    </location>
</feature>
<feature type="region of interest" description="Disordered" evidence="1">
    <location>
        <begin position="128"/>
        <end position="206"/>
    </location>
</feature>
<feature type="region of interest" description="Disordered" evidence="1">
    <location>
        <begin position="221"/>
        <end position="242"/>
    </location>
</feature>
<dbReference type="OrthoDB" id="4363131at2759"/>
<protein>
    <submittedName>
        <fullName evidence="2">Uncharacterized protein</fullName>
    </submittedName>
</protein>
<organism evidence="2 3">
    <name type="scientific">Penicillium egyptiacum</name>
    <dbReference type="NCBI Taxonomy" id="1303716"/>
    <lineage>
        <taxon>Eukaryota</taxon>
        <taxon>Fungi</taxon>
        <taxon>Dikarya</taxon>
        <taxon>Ascomycota</taxon>
        <taxon>Pezizomycotina</taxon>
        <taxon>Eurotiomycetes</taxon>
        <taxon>Eurotiomycetidae</taxon>
        <taxon>Eurotiales</taxon>
        <taxon>Aspergillaceae</taxon>
        <taxon>Penicillium</taxon>
    </lineage>
</organism>
<proteinExistence type="predicted"/>
<dbReference type="AlphaFoldDB" id="A0A9W4P909"/>
<sequence>MEDETNLSSSGEDSAPETVTNHVGSGLTNGPQTANNPFRSGWGNAFQTNNPFGSGVGNVPQTTNNPFRSGMSNGPQTTNNPFRSGVANGPQTMNPFRSVWGHPSQSNNPFSSGVGSIPQNIYNPFRRAPIEDGPLTSNGGFTNGHSHGNEWRAPHPTDFNPLYRAPDDETDETDEEAEVKPATISLPNHEGVDHLSDEDEGREAAPYVNGEALEASLDAILAEGNGANDSSDGDEDAYLDEA</sequence>
<feature type="compositionally biased region" description="Polar residues" evidence="1">
    <location>
        <begin position="59"/>
        <end position="82"/>
    </location>
</feature>
<reference evidence="2" key="1">
    <citation type="submission" date="2021-07" db="EMBL/GenBank/DDBJ databases">
        <authorList>
            <person name="Branca A.L. A."/>
        </authorList>
    </citation>
    <scope>NUCLEOTIDE SEQUENCE</scope>
</reference>
<dbReference type="EMBL" id="CAJVRC010000902">
    <property type="protein sequence ID" value="CAG8909569.1"/>
    <property type="molecule type" value="Genomic_DNA"/>
</dbReference>
<feature type="region of interest" description="Disordered" evidence="1">
    <location>
        <begin position="1"/>
        <end position="115"/>
    </location>
</feature>